<proteinExistence type="inferred from homology"/>
<keyword evidence="3 7" id="KW-0812">Transmembrane</keyword>
<dbReference type="OrthoDB" id="331948at2759"/>
<dbReference type="AlphaFoldDB" id="A0A8S3QFU7"/>
<evidence type="ECO:0000256" key="5">
    <source>
        <dbReference type="ARBA" id="ARBA00023136"/>
    </source>
</evidence>
<dbReference type="PROSITE" id="PS50216">
    <property type="entry name" value="DHHC"/>
    <property type="match status" value="1"/>
</dbReference>
<sequence>MDLYYKIMDQHYRIMNQHYKIVDQYYRIMDQYYRMMDQYYRIKNQYYRGQLCKNKHFLQNKQVKNLSQLNKLLREPQIIIMITQEAIQNNVGISKTTQYSEFSDRIKVKNIPFLGRLHIVRDREGYMALSFTTLYWIYGTFVNLFIILLPHYNDKQLPGELVLWFVFLSVMCIISLFKASTTNPGRVPLVEDSQIDINHWEVCKTCRQKRPKRAHHCRRCNQCVLRMDHHCPWINNCVGEENHWAFTLLLIYAFLLGLTGFVIDMLHFWWWPKCVTCDKESFFIKHQIWFVYLVTALGAAMGALMGGQVIVQHTNILLNQTTLETMGLNQSMGSHSHDSSKSNPAYAQYKDLCGDGTPFCWLFPLKPQGCTKIYKHSLAFIGNLYDFLAL</sequence>
<accession>A0A8S3QFU7</accession>
<comment type="catalytic activity">
    <reaction evidence="7">
        <text>L-cysteinyl-[protein] + hexadecanoyl-CoA = S-hexadecanoyl-L-cysteinyl-[protein] + CoA</text>
        <dbReference type="Rhea" id="RHEA:36683"/>
        <dbReference type="Rhea" id="RHEA-COMP:10131"/>
        <dbReference type="Rhea" id="RHEA-COMP:11032"/>
        <dbReference type="ChEBI" id="CHEBI:29950"/>
        <dbReference type="ChEBI" id="CHEBI:57287"/>
        <dbReference type="ChEBI" id="CHEBI:57379"/>
        <dbReference type="ChEBI" id="CHEBI:74151"/>
        <dbReference type="EC" id="2.3.1.225"/>
    </reaction>
</comment>
<comment type="similarity">
    <text evidence="7">Belongs to the DHHC palmitoyltransferase family.</text>
</comment>
<evidence type="ECO:0000313" key="9">
    <source>
        <dbReference type="EMBL" id="CAG2194141.1"/>
    </source>
</evidence>
<dbReference type="GO" id="GO:0016020">
    <property type="term" value="C:membrane"/>
    <property type="evidence" value="ECO:0007669"/>
    <property type="project" value="UniProtKB-SubCell"/>
</dbReference>
<evidence type="ECO:0000313" key="10">
    <source>
        <dbReference type="Proteomes" id="UP000683360"/>
    </source>
</evidence>
<dbReference type="InterPro" id="IPR001594">
    <property type="entry name" value="Palmitoyltrfase_DHHC"/>
</dbReference>
<dbReference type="EC" id="2.3.1.225" evidence="7"/>
<dbReference type="EMBL" id="CAJPWZ010000470">
    <property type="protein sequence ID" value="CAG2194141.1"/>
    <property type="molecule type" value="Genomic_DNA"/>
</dbReference>
<gene>
    <name evidence="9" type="ORF">MEDL_9168</name>
</gene>
<dbReference type="GO" id="GO:0019706">
    <property type="term" value="F:protein-cysteine S-palmitoyltransferase activity"/>
    <property type="evidence" value="ECO:0007669"/>
    <property type="project" value="UniProtKB-EC"/>
</dbReference>
<keyword evidence="4 7" id="KW-1133">Transmembrane helix</keyword>
<evidence type="ECO:0000256" key="2">
    <source>
        <dbReference type="ARBA" id="ARBA00022679"/>
    </source>
</evidence>
<dbReference type="Proteomes" id="UP000683360">
    <property type="component" value="Unassembled WGS sequence"/>
</dbReference>
<feature type="transmembrane region" description="Helical" evidence="7">
    <location>
        <begin position="126"/>
        <end position="149"/>
    </location>
</feature>
<dbReference type="PANTHER" id="PTHR12246">
    <property type="entry name" value="PALMITOYLTRANSFERASE ZDHHC16"/>
    <property type="match status" value="1"/>
</dbReference>
<evidence type="ECO:0000256" key="6">
    <source>
        <dbReference type="ARBA" id="ARBA00023315"/>
    </source>
</evidence>
<evidence type="ECO:0000256" key="3">
    <source>
        <dbReference type="ARBA" id="ARBA00022692"/>
    </source>
</evidence>
<comment type="caution">
    <text evidence="9">The sequence shown here is derived from an EMBL/GenBank/DDBJ whole genome shotgun (WGS) entry which is preliminary data.</text>
</comment>
<protein>
    <recommendedName>
        <fullName evidence="7">Palmitoyltransferase</fullName>
        <ecNumber evidence="7">2.3.1.225</ecNumber>
    </recommendedName>
</protein>
<feature type="transmembrane region" description="Helical" evidence="7">
    <location>
        <begin position="249"/>
        <end position="270"/>
    </location>
</feature>
<feature type="domain" description="Palmitoyltransferase DHHC" evidence="8">
    <location>
        <begin position="199"/>
        <end position="326"/>
    </location>
</feature>
<feature type="transmembrane region" description="Helical" evidence="7">
    <location>
        <begin position="161"/>
        <end position="179"/>
    </location>
</feature>
<evidence type="ECO:0000256" key="7">
    <source>
        <dbReference type="RuleBase" id="RU079119"/>
    </source>
</evidence>
<evidence type="ECO:0000256" key="4">
    <source>
        <dbReference type="ARBA" id="ARBA00022989"/>
    </source>
</evidence>
<comment type="subcellular location">
    <subcellularLocation>
        <location evidence="1">Membrane</location>
        <topology evidence="1">Multi-pass membrane protein</topology>
    </subcellularLocation>
</comment>
<keyword evidence="6 7" id="KW-0012">Acyltransferase</keyword>
<dbReference type="Pfam" id="PF01529">
    <property type="entry name" value="DHHC"/>
    <property type="match status" value="1"/>
</dbReference>
<comment type="domain">
    <text evidence="7">The DHHC domain is required for palmitoyltransferase activity.</text>
</comment>
<keyword evidence="10" id="KW-1185">Reference proteome</keyword>
<reference evidence="9" key="1">
    <citation type="submission" date="2021-03" db="EMBL/GenBank/DDBJ databases">
        <authorList>
            <person name="Bekaert M."/>
        </authorList>
    </citation>
    <scope>NUCLEOTIDE SEQUENCE</scope>
</reference>
<evidence type="ECO:0000256" key="1">
    <source>
        <dbReference type="ARBA" id="ARBA00004141"/>
    </source>
</evidence>
<feature type="transmembrane region" description="Helical" evidence="7">
    <location>
        <begin position="290"/>
        <end position="311"/>
    </location>
</feature>
<keyword evidence="5 7" id="KW-0472">Membrane</keyword>
<name>A0A8S3QFU7_MYTED</name>
<organism evidence="9 10">
    <name type="scientific">Mytilus edulis</name>
    <name type="common">Blue mussel</name>
    <dbReference type="NCBI Taxonomy" id="6550"/>
    <lineage>
        <taxon>Eukaryota</taxon>
        <taxon>Metazoa</taxon>
        <taxon>Spiralia</taxon>
        <taxon>Lophotrochozoa</taxon>
        <taxon>Mollusca</taxon>
        <taxon>Bivalvia</taxon>
        <taxon>Autobranchia</taxon>
        <taxon>Pteriomorphia</taxon>
        <taxon>Mytilida</taxon>
        <taxon>Mytiloidea</taxon>
        <taxon>Mytilidae</taxon>
        <taxon>Mytilinae</taxon>
        <taxon>Mytilus</taxon>
    </lineage>
</organism>
<dbReference type="InterPro" id="IPR039859">
    <property type="entry name" value="PFA4/ZDH16/20/ERF2-like"/>
</dbReference>
<evidence type="ECO:0000259" key="8">
    <source>
        <dbReference type="Pfam" id="PF01529"/>
    </source>
</evidence>
<keyword evidence="2 7" id="KW-0808">Transferase</keyword>